<proteinExistence type="predicted"/>
<name>A0A212FPM9_DANPL</name>
<dbReference type="KEGG" id="dpl:KGM_209549"/>
<accession>A0A212FPM9</accession>
<evidence type="ECO:0000313" key="1">
    <source>
        <dbReference type="EMBL" id="OWR55683.1"/>
    </source>
</evidence>
<comment type="caution">
    <text evidence="1">The sequence shown here is derived from an EMBL/GenBank/DDBJ whole genome shotgun (WGS) entry which is preliminary data.</text>
</comment>
<dbReference type="AlphaFoldDB" id="A0A212FPM9"/>
<dbReference type="PANTHER" id="PTHR21398:SF1">
    <property type="entry name" value="FI03705P"/>
    <property type="match status" value="1"/>
</dbReference>
<dbReference type="PANTHER" id="PTHR21398">
    <property type="entry name" value="AGAP007094-PA"/>
    <property type="match status" value="1"/>
</dbReference>
<gene>
    <name evidence="1" type="ORF">KGM_209549</name>
</gene>
<evidence type="ECO:0000313" key="2">
    <source>
        <dbReference type="Proteomes" id="UP000007151"/>
    </source>
</evidence>
<dbReference type="SMART" id="SM00718">
    <property type="entry name" value="DM4_12"/>
    <property type="match status" value="2"/>
</dbReference>
<protein>
    <submittedName>
        <fullName evidence="1">Uncharacterized protein</fullName>
    </submittedName>
</protein>
<dbReference type="InParanoid" id="A0A212FPM9"/>
<dbReference type="InterPro" id="IPR006631">
    <property type="entry name" value="DM4_12"/>
</dbReference>
<organism evidence="1 2">
    <name type="scientific">Danaus plexippus plexippus</name>
    <dbReference type="NCBI Taxonomy" id="278856"/>
    <lineage>
        <taxon>Eukaryota</taxon>
        <taxon>Metazoa</taxon>
        <taxon>Ecdysozoa</taxon>
        <taxon>Arthropoda</taxon>
        <taxon>Hexapoda</taxon>
        <taxon>Insecta</taxon>
        <taxon>Pterygota</taxon>
        <taxon>Neoptera</taxon>
        <taxon>Endopterygota</taxon>
        <taxon>Lepidoptera</taxon>
        <taxon>Glossata</taxon>
        <taxon>Ditrysia</taxon>
        <taxon>Papilionoidea</taxon>
        <taxon>Nymphalidae</taxon>
        <taxon>Danainae</taxon>
        <taxon>Danaini</taxon>
        <taxon>Danaina</taxon>
        <taxon>Danaus</taxon>
        <taxon>Danaus</taxon>
    </lineage>
</organism>
<keyword evidence="2" id="KW-1185">Reference proteome</keyword>
<reference evidence="1 2" key="1">
    <citation type="journal article" date="2011" name="Cell">
        <title>The monarch butterfly genome yields insights into long-distance migration.</title>
        <authorList>
            <person name="Zhan S."/>
            <person name="Merlin C."/>
            <person name="Boore J.L."/>
            <person name="Reppert S.M."/>
        </authorList>
    </citation>
    <scope>NUCLEOTIDE SEQUENCE [LARGE SCALE GENOMIC DNA]</scope>
    <source>
        <strain evidence="1">F-2</strain>
    </source>
</reference>
<dbReference type="EMBL" id="AGBW02001736">
    <property type="protein sequence ID" value="OWR55683.1"/>
    <property type="molecule type" value="Genomic_DNA"/>
</dbReference>
<dbReference type="Pfam" id="PF07841">
    <property type="entry name" value="DM4_12"/>
    <property type="match status" value="2"/>
</dbReference>
<sequence length="402" mass="45927">MWIFGFLLCGSVQAATNTYDDEVLGRNESRSRVLSRSKRYLVFPTGSSLQLGRRPIVNPAFAKRSIDEKLSFKKKLKGKLDRMKMHEKQAERDYLKKHHLDEDSIEFHRYSRIDLYKKLAPLITALGGDGPRCVLYKLCESAKISKQGTFLQEMLRVVFTLPKGNSGGGHYDKAHSSQDDCRSLYPTCYSDGYIFCAQNQGYLQVGDVVWFGNTAALAWELPTDPKLFNIFKKYDKLHTAQNRDGVSKLIYYLDETGKVITKKPYRKRPIVNPAFAKRSLDGLDNPLSIQKLHEEQKSIKPFEGADTSTIDFHREGRKSLYTQLEKFLQALGWSGRECILRLLCEAGRSSGKQGTFIEEILRVTFTLPEGSKYNSEELSQYDSAHRSKGSCDNLYKHCHKSK</sequence>
<dbReference type="Proteomes" id="UP000007151">
    <property type="component" value="Unassembled WGS sequence"/>
</dbReference>